<dbReference type="Gene3D" id="3.50.50.60">
    <property type="entry name" value="FAD/NAD(P)-binding domain"/>
    <property type="match status" value="1"/>
</dbReference>
<evidence type="ECO:0000313" key="3">
    <source>
        <dbReference type="Proteomes" id="UP000192277"/>
    </source>
</evidence>
<keyword evidence="3" id="KW-1185">Reference proteome</keyword>
<protein>
    <recommendedName>
        <fullName evidence="1">FAD dependent oxidoreductase domain-containing protein</fullName>
    </recommendedName>
</protein>
<sequence length="377" mass="42300">MQISIWEKESFYAPKDVIIVGSGLVGLWCAWHLKKNDPELSVAIIDRGIIPTGASTRNAGFACFGSVTELADDAERFGEESMLQLVEMRYKGLQRIRKEFKESAIDFELCGGYELFHEPPMEKIPILEYQIDRLNTLLHDITGKKRTFKRADDKINKLGLHEVDQLIENKMEGYLHSGKLCQALLQAVQSMGVTVLNAIEINGFEKVNDHIELYTNQFVNFKAGKVLICTNAFARQLLPDLDIVPARGQVLVTSPIKNLPLKGTFHFDAGYYYFRNLGNRVLLGGARNKAFAEEATTELTITDTIQQELEYFLSTYILPGYEYTITDRWSGIMGMGNEKLPIVKTISPQVFCAVRMSGMGVALAPVIGEQMAKLLNS</sequence>
<dbReference type="InterPro" id="IPR036188">
    <property type="entry name" value="FAD/NAD-bd_sf"/>
</dbReference>
<evidence type="ECO:0000259" key="1">
    <source>
        <dbReference type="Pfam" id="PF01266"/>
    </source>
</evidence>
<dbReference type="PANTHER" id="PTHR13847:SF281">
    <property type="entry name" value="FAD DEPENDENT OXIDOREDUCTASE DOMAIN-CONTAINING PROTEIN"/>
    <property type="match status" value="1"/>
</dbReference>
<evidence type="ECO:0000313" key="2">
    <source>
        <dbReference type="EMBL" id="OQP42278.1"/>
    </source>
</evidence>
<gene>
    <name evidence="2" type="ORF">A4D02_11875</name>
</gene>
<dbReference type="EMBL" id="LWBO01000044">
    <property type="protein sequence ID" value="OQP42278.1"/>
    <property type="molecule type" value="Genomic_DNA"/>
</dbReference>
<dbReference type="RefSeq" id="WP_014220558.1">
    <property type="nucleotide sequence ID" value="NZ_LWBO01000044.1"/>
</dbReference>
<feature type="domain" description="FAD dependent oxidoreductase" evidence="1">
    <location>
        <begin position="16"/>
        <end position="374"/>
    </location>
</feature>
<dbReference type="Gene3D" id="3.30.9.10">
    <property type="entry name" value="D-Amino Acid Oxidase, subunit A, domain 2"/>
    <property type="match status" value="1"/>
</dbReference>
<reference evidence="2 3" key="1">
    <citation type="submission" date="2016-04" db="EMBL/GenBank/DDBJ databases">
        <authorList>
            <person name="Chen L."/>
            <person name="Zhuang W."/>
            <person name="Wang G."/>
        </authorList>
    </citation>
    <scope>NUCLEOTIDE SEQUENCE [LARGE SCALE GENOMIC DNA]</scope>
    <source>
        <strain evidence="3">GR20</strain>
    </source>
</reference>
<organism evidence="2 3">
    <name type="scientific">Niastella koreensis</name>
    <dbReference type="NCBI Taxonomy" id="354356"/>
    <lineage>
        <taxon>Bacteria</taxon>
        <taxon>Pseudomonadati</taxon>
        <taxon>Bacteroidota</taxon>
        <taxon>Chitinophagia</taxon>
        <taxon>Chitinophagales</taxon>
        <taxon>Chitinophagaceae</taxon>
        <taxon>Niastella</taxon>
    </lineage>
</organism>
<accession>A0ABX3NPK9</accession>
<dbReference type="InterPro" id="IPR006076">
    <property type="entry name" value="FAD-dep_OxRdtase"/>
</dbReference>
<proteinExistence type="predicted"/>
<dbReference type="Pfam" id="PF01266">
    <property type="entry name" value="DAO"/>
    <property type="match status" value="1"/>
</dbReference>
<dbReference type="SUPFAM" id="SSF51905">
    <property type="entry name" value="FAD/NAD(P)-binding domain"/>
    <property type="match status" value="1"/>
</dbReference>
<dbReference type="PANTHER" id="PTHR13847">
    <property type="entry name" value="SARCOSINE DEHYDROGENASE-RELATED"/>
    <property type="match status" value="1"/>
</dbReference>
<name>A0ABX3NPK9_9BACT</name>
<dbReference type="Proteomes" id="UP000192277">
    <property type="component" value="Unassembled WGS sequence"/>
</dbReference>
<comment type="caution">
    <text evidence="2">The sequence shown here is derived from an EMBL/GenBank/DDBJ whole genome shotgun (WGS) entry which is preliminary data.</text>
</comment>